<organism evidence="5 6">
    <name type="scientific">Streptomyces luomodiensis</name>
    <dbReference type="NCBI Taxonomy" id="3026192"/>
    <lineage>
        <taxon>Bacteria</taxon>
        <taxon>Bacillati</taxon>
        <taxon>Actinomycetota</taxon>
        <taxon>Actinomycetes</taxon>
        <taxon>Kitasatosporales</taxon>
        <taxon>Streptomycetaceae</taxon>
        <taxon>Streptomyces</taxon>
    </lineage>
</organism>
<evidence type="ECO:0000313" key="6">
    <source>
        <dbReference type="Proteomes" id="UP001305606"/>
    </source>
</evidence>
<keyword evidence="3" id="KW-0472">Membrane</keyword>
<feature type="transmembrane region" description="Helical" evidence="3">
    <location>
        <begin position="120"/>
        <end position="140"/>
    </location>
</feature>
<evidence type="ECO:0000313" key="5">
    <source>
        <dbReference type="EMBL" id="WNE97428.1"/>
    </source>
</evidence>
<dbReference type="EMBL" id="CP117522">
    <property type="protein sequence ID" value="WNE97428.1"/>
    <property type="molecule type" value="Genomic_DNA"/>
</dbReference>
<keyword evidence="1" id="KW-0805">Transcription regulation</keyword>
<reference evidence="5 6" key="1">
    <citation type="submission" date="2023-02" db="EMBL/GenBank/DDBJ databases">
        <title>Streptomyces sp. SCA4-21 with antifungal activity against Fusarium oxysporum f. sp. cubense, Streptomyces sp. SCA2-17 with antifungal activity against Fusarium oxysporum f. sp. cubense.</title>
        <authorList>
            <person name="Qi D."/>
        </authorList>
    </citation>
    <scope>NUCLEOTIDE SEQUENCE [LARGE SCALE GENOMIC DNA]</scope>
    <source>
        <strain evidence="5 6">SCA4-21</strain>
    </source>
</reference>
<feature type="domain" description="Putative zinc-finger" evidence="4">
    <location>
        <begin position="13"/>
        <end position="41"/>
    </location>
</feature>
<keyword evidence="6" id="KW-1185">Reference proteome</keyword>
<evidence type="ECO:0000256" key="2">
    <source>
        <dbReference type="ARBA" id="ARBA00023163"/>
    </source>
</evidence>
<keyword evidence="3" id="KW-1133">Transmembrane helix</keyword>
<protein>
    <submittedName>
        <fullName evidence="5">Zf-HC2 domain-containing protein</fullName>
    </submittedName>
</protein>
<sequence>MTARTHHHHPGHDAVGAYALGVLDEADAARFEEHLAGCAPCGRRLDELTGLEPLLAALAADVPGIHGSPGRTQLTGHTPHAFSATPGAIETLTARPGPAVFHRMAGEVAASRAKRRRRGLYLVAAAAALIVGGPLGTVAVTSGGGSDSSVSAAAGERGLFERMPDKVRGTDPDTEVDAAVALEDRMWGTDAVLRLKNVKGPLDCSLIAISRDGREQTMTTWSVPTWGYGIEDSPKAAAREPLWAHGGAAMKRADIERLEVRTNEGKRLISLDA</sequence>
<dbReference type="Gene3D" id="1.10.10.1320">
    <property type="entry name" value="Anti-sigma factor, zinc-finger domain"/>
    <property type="match status" value="1"/>
</dbReference>
<gene>
    <name evidence="5" type="ORF">PS467_19875</name>
</gene>
<dbReference type="InterPro" id="IPR041916">
    <property type="entry name" value="Anti_sigma_zinc_sf"/>
</dbReference>
<dbReference type="RefSeq" id="WP_311036418.1">
    <property type="nucleotide sequence ID" value="NZ_CP117522.1"/>
</dbReference>
<proteinExistence type="predicted"/>
<keyword evidence="3" id="KW-0812">Transmembrane</keyword>
<dbReference type="Proteomes" id="UP001305606">
    <property type="component" value="Chromosome"/>
</dbReference>
<evidence type="ECO:0000259" key="4">
    <source>
        <dbReference type="Pfam" id="PF13490"/>
    </source>
</evidence>
<evidence type="ECO:0000256" key="3">
    <source>
        <dbReference type="SAM" id="Phobius"/>
    </source>
</evidence>
<evidence type="ECO:0000256" key="1">
    <source>
        <dbReference type="ARBA" id="ARBA00023015"/>
    </source>
</evidence>
<dbReference type="InterPro" id="IPR027383">
    <property type="entry name" value="Znf_put"/>
</dbReference>
<keyword evidence="2" id="KW-0804">Transcription</keyword>
<accession>A0ABY9V190</accession>
<dbReference type="Pfam" id="PF13490">
    <property type="entry name" value="zf-HC2"/>
    <property type="match status" value="1"/>
</dbReference>
<name>A0ABY9V190_9ACTN</name>